<evidence type="ECO:0000313" key="1">
    <source>
        <dbReference type="EMBL" id="KZV40890.1"/>
    </source>
</evidence>
<accession>A0A2Z7C8B6</accession>
<organism evidence="1 2">
    <name type="scientific">Dorcoceras hygrometricum</name>
    <dbReference type="NCBI Taxonomy" id="472368"/>
    <lineage>
        <taxon>Eukaryota</taxon>
        <taxon>Viridiplantae</taxon>
        <taxon>Streptophyta</taxon>
        <taxon>Embryophyta</taxon>
        <taxon>Tracheophyta</taxon>
        <taxon>Spermatophyta</taxon>
        <taxon>Magnoliopsida</taxon>
        <taxon>eudicotyledons</taxon>
        <taxon>Gunneridae</taxon>
        <taxon>Pentapetalae</taxon>
        <taxon>asterids</taxon>
        <taxon>lamiids</taxon>
        <taxon>Lamiales</taxon>
        <taxon>Gesneriaceae</taxon>
        <taxon>Didymocarpoideae</taxon>
        <taxon>Trichosporeae</taxon>
        <taxon>Loxocarpinae</taxon>
        <taxon>Dorcoceras</taxon>
    </lineage>
</organism>
<protein>
    <submittedName>
        <fullName evidence="1">Uncharacterized protein</fullName>
    </submittedName>
</protein>
<evidence type="ECO:0000313" key="2">
    <source>
        <dbReference type="Proteomes" id="UP000250235"/>
    </source>
</evidence>
<dbReference type="PANTHER" id="PTHR37610:SF78">
    <property type="entry name" value="GAG-POLYPEPTIDE OF LTR COPIA-TYPE-RELATED"/>
    <property type="match status" value="1"/>
</dbReference>
<dbReference type="EMBL" id="KQ999852">
    <property type="protein sequence ID" value="KZV40890.1"/>
    <property type="molecule type" value="Genomic_DNA"/>
</dbReference>
<reference evidence="1 2" key="1">
    <citation type="journal article" date="2015" name="Proc. Natl. Acad. Sci. U.S.A.">
        <title>The resurrection genome of Boea hygrometrica: A blueprint for survival of dehydration.</title>
        <authorList>
            <person name="Xiao L."/>
            <person name="Yang G."/>
            <person name="Zhang L."/>
            <person name="Yang X."/>
            <person name="Zhao S."/>
            <person name="Ji Z."/>
            <person name="Zhou Q."/>
            <person name="Hu M."/>
            <person name="Wang Y."/>
            <person name="Chen M."/>
            <person name="Xu Y."/>
            <person name="Jin H."/>
            <person name="Xiao X."/>
            <person name="Hu G."/>
            <person name="Bao F."/>
            <person name="Hu Y."/>
            <person name="Wan P."/>
            <person name="Li L."/>
            <person name="Deng X."/>
            <person name="Kuang T."/>
            <person name="Xiang C."/>
            <person name="Zhu J.K."/>
            <person name="Oliver M.J."/>
            <person name="He Y."/>
        </authorList>
    </citation>
    <scope>NUCLEOTIDE SEQUENCE [LARGE SCALE GENOMIC DNA]</scope>
    <source>
        <strain evidence="2">cv. XS01</strain>
    </source>
</reference>
<dbReference type="OrthoDB" id="5544992at2759"/>
<keyword evidence="2" id="KW-1185">Reference proteome</keyword>
<proteinExistence type="predicted"/>
<gene>
    <name evidence="1" type="ORF">F511_05135</name>
</gene>
<sequence>MNLVNDQLIGVENYGIWSLCANNKLAIIDGSYSRPAIGSPMLHQWERCNALALSWIMNTVSKEIFGGMVYASDASTVWAYLKEQSDKMNGSMIFSLHREIGLLTQGNTTISNYYCRLKQSWDDYSALITLPSCECDTAKKYLEYEQQQRLLQFLMGLNDSYMNVRSQILMMNPLPRVGQAFSLLSQEESHRTFSTTGSPVAAFYTKQSKNDNSAKEVTCEYCHWNGKQTVTGFGAALKKKNHSIMSLLDKYSLFVQISYIIFGSTLVEVIFNKPKGVYKLRQEPLNNTKV</sequence>
<dbReference type="AlphaFoldDB" id="A0A2Z7C8B6"/>
<dbReference type="PANTHER" id="PTHR37610">
    <property type="entry name" value="CCHC-TYPE DOMAIN-CONTAINING PROTEIN"/>
    <property type="match status" value="1"/>
</dbReference>
<name>A0A2Z7C8B6_9LAMI</name>
<dbReference type="Proteomes" id="UP000250235">
    <property type="component" value="Unassembled WGS sequence"/>
</dbReference>